<evidence type="ECO:0000313" key="1">
    <source>
        <dbReference type="EMBL" id="MRV71678.1"/>
    </source>
</evidence>
<organism evidence="1 2">
    <name type="scientific">Pseudoduganella rivuli</name>
    <dbReference type="NCBI Taxonomy" id="2666085"/>
    <lineage>
        <taxon>Bacteria</taxon>
        <taxon>Pseudomonadati</taxon>
        <taxon>Pseudomonadota</taxon>
        <taxon>Betaproteobacteria</taxon>
        <taxon>Burkholderiales</taxon>
        <taxon>Oxalobacteraceae</taxon>
        <taxon>Telluria group</taxon>
        <taxon>Pseudoduganella</taxon>
    </lineage>
</organism>
<dbReference type="Proteomes" id="UP000446768">
    <property type="component" value="Unassembled WGS sequence"/>
</dbReference>
<reference evidence="1 2" key="1">
    <citation type="submission" date="2019-11" db="EMBL/GenBank/DDBJ databases">
        <title>Novel species isolated from a subtropical stream in China.</title>
        <authorList>
            <person name="Lu H."/>
        </authorList>
    </citation>
    <scope>NUCLEOTIDE SEQUENCE [LARGE SCALE GENOMIC DNA]</scope>
    <source>
        <strain evidence="1 2">FT92W</strain>
    </source>
</reference>
<dbReference type="AlphaFoldDB" id="A0A7X2ILI9"/>
<name>A0A7X2ILI9_9BURK</name>
<evidence type="ECO:0008006" key="3">
    <source>
        <dbReference type="Google" id="ProtNLM"/>
    </source>
</evidence>
<sequence length="156" mass="16787">MNSNVTPEALNAHQTLQSSTWVYRSYRNNIGLVDGDPTKALALIFGEGVFTLTQDEQTISGEFVMSSDYILDVRGQLTDTESATKLAFVGKGRPGTPTEGWEYDYQAFLCPVWPTSVNQVPAFVGTVLRAVPHNGAPAGVTASFIMLADTSHTGGQ</sequence>
<gene>
    <name evidence="1" type="ORF">GJ700_08055</name>
</gene>
<keyword evidence="2" id="KW-1185">Reference proteome</keyword>
<evidence type="ECO:0000313" key="2">
    <source>
        <dbReference type="Proteomes" id="UP000446768"/>
    </source>
</evidence>
<dbReference type="RefSeq" id="WP_154372406.1">
    <property type="nucleotide sequence ID" value="NZ_WKJJ01000004.1"/>
</dbReference>
<protein>
    <recommendedName>
        <fullName evidence="3">DUF3237 family protein</fullName>
    </recommendedName>
</protein>
<proteinExistence type="predicted"/>
<accession>A0A7X2ILI9</accession>
<comment type="caution">
    <text evidence="1">The sequence shown here is derived from an EMBL/GenBank/DDBJ whole genome shotgun (WGS) entry which is preliminary data.</text>
</comment>
<dbReference type="EMBL" id="WKJJ01000004">
    <property type="protein sequence ID" value="MRV71678.1"/>
    <property type="molecule type" value="Genomic_DNA"/>
</dbReference>